<dbReference type="EMBL" id="UXAW01000061">
    <property type="protein sequence ID" value="VDC27504.1"/>
    <property type="molecule type" value="Genomic_DNA"/>
</dbReference>
<dbReference type="SUPFAM" id="SSF55103">
    <property type="entry name" value="FAD-linked oxidases, C-terminal domain"/>
    <property type="match status" value="1"/>
</dbReference>
<evidence type="ECO:0000259" key="3">
    <source>
        <dbReference type="PROSITE" id="PS51387"/>
    </source>
</evidence>
<keyword evidence="2" id="KW-0274">FAD</keyword>
<dbReference type="Gene3D" id="3.30.465.10">
    <property type="match status" value="1"/>
</dbReference>
<dbReference type="PANTHER" id="PTHR11748">
    <property type="entry name" value="D-LACTATE DEHYDROGENASE"/>
    <property type="match status" value="1"/>
</dbReference>
<evidence type="ECO:0000313" key="5">
    <source>
        <dbReference type="Proteomes" id="UP000277498"/>
    </source>
</evidence>
<keyword evidence="4" id="KW-0560">Oxidoreductase</keyword>
<keyword evidence="1" id="KW-0285">Flavoprotein</keyword>
<sequence length="294" mass="31069">MEALLAGEGQRLAFEPPDLRLLLGREGVSTLGGVAAANASGPRRVVVGACRDHMIGLRFVDGRGEAVSNGGRVMKNVTGYDLVKLMAGSWGRLGVMSEIAFRLQPMPETEATLTLHGARDPGAVMAAALATPYEVSGAAMSPSGAVHLRLEGFADSVRYRLEKLEALPGGEAERLEEAASRALWRGIRDVEDFAGHDCVMRLSLRPSRLNALREVLDRAGAALLADWGGGLVWAAGYAGLPGLARDFCAREGGHATLIRGEGPLFQPEAAPVAALTRALRETFDPRGILNPGLD</sequence>
<dbReference type="SUPFAM" id="SSF56176">
    <property type="entry name" value="FAD-binding/transporter-associated domain-like"/>
    <property type="match status" value="1"/>
</dbReference>
<dbReference type="InterPro" id="IPR016169">
    <property type="entry name" value="FAD-bd_PCMH_sub2"/>
</dbReference>
<dbReference type="InterPro" id="IPR016166">
    <property type="entry name" value="FAD-bd_PCMH"/>
</dbReference>
<evidence type="ECO:0000256" key="2">
    <source>
        <dbReference type="ARBA" id="ARBA00022827"/>
    </source>
</evidence>
<dbReference type="GO" id="GO:0071949">
    <property type="term" value="F:FAD binding"/>
    <property type="evidence" value="ECO:0007669"/>
    <property type="project" value="InterPro"/>
</dbReference>
<dbReference type="InterPro" id="IPR036318">
    <property type="entry name" value="FAD-bd_PCMH-like_sf"/>
</dbReference>
<evidence type="ECO:0000256" key="1">
    <source>
        <dbReference type="ARBA" id="ARBA00022630"/>
    </source>
</evidence>
<dbReference type="PROSITE" id="PS51387">
    <property type="entry name" value="FAD_PCMH"/>
    <property type="match status" value="1"/>
</dbReference>
<dbReference type="Proteomes" id="UP000277498">
    <property type="component" value="Unassembled WGS sequence"/>
</dbReference>
<dbReference type="PANTHER" id="PTHR11748:SF103">
    <property type="entry name" value="GLYCOLATE OXIDASE SUBUNIT GLCE"/>
    <property type="match status" value="1"/>
</dbReference>
<dbReference type="AlphaFoldDB" id="A0A3P5WZT3"/>
<keyword evidence="5" id="KW-1185">Reference proteome</keyword>
<reference evidence="4 5" key="1">
    <citation type="submission" date="2018-11" db="EMBL/GenBank/DDBJ databases">
        <authorList>
            <person name="Criscuolo A."/>
        </authorList>
    </citation>
    <scope>NUCLEOTIDE SEQUENCE [LARGE SCALE GENOMIC DNA]</scope>
    <source>
        <strain evidence="4">ACIP111625</strain>
    </source>
</reference>
<protein>
    <submittedName>
        <fullName evidence="4">Putative FAD-linked oxidoreductase</fullName>
        <ecNumber evidence="4">1.-.-.-</ecNumber>
    </submittedName>
</protein>
<evidence type="ECO:0000313" key="4">
    <source>
        <dbReference type="EMBL" id="VDC27504.1"/>
    </source>
</evidence>
<accession>A0A3P5WZT3</accession>
<name>A0A3P5WZT3_9RHOB</name>
<proteinExistence type="predicted"/>
<dbReference type="InterPro" id="IPR016164">
    <property type="entry name" value="FAD-linked_Oxase-like_C"/>
</dbReference>
<feature type="domain" description="FAD-binding PCMH-type" evidence="3">
    <location>
        <begin position="1"/>
        <end position="106"/>
    </location>
</feature>
<dbReference type="EC" id="1.-.-.-" evidence="4"/>
<organism evidence="4 5">
    <name type="scientific">Pseudogemmobacter humi</name>
    <dbReference type="NCBI Taxonomy" id="2483812"/>
    <lineage>
        <taxon>Bacteria</taxon>
        <taxon>Pseudomonadati</taxon>
        <taxon>Pseudomonadota</taxon>
        <taxon>Alphaproteobacteria</taxon>
        <taxon>Rhodobacterales</taxon>
        <taxon>Paracoccaceae</taxon>
        <taxon>Pseudogemmobacter</taxon>
    </lineage>
</organism>
<gene>
    <name evidence="4" type="ORF">XINFAN_01895</name>
</gene>
<dbReference type="GO" id="GO:0016491">
    <property type="term" value="F:oxidoreductase activity"/>
    <property type="evidence" value="ECO:0007669"/>
    <property type="project" value="UniProtKB-KW"/>
</dbReference>